<dbReference type="CDD" id="cd00082">
    <property type="entry name" value="HisKA"/>
    <property type="match status" value="2"/>
</dbReference>
<dbReference type="Pfam" id="PF02518">
    <property type="entry name" value="HATPase_c"/>
    <property type="match status" value="2"/>
</dbReference>
<dbReference type="CDD" id="cd17546">
    <property type="entry name" value="REC_hyHK_CKI1_RcsC-like"/>
    <property type="match status" value="1"/>
</dbReference>
<dbReference type="Gene3D" id="3.30.450.20">
    <property type="entry name" value="PAS domain"/>
    <property type="match status" value="1"/>
</dbReference>
<dbReference type="InterPro" id="IPR000014">
    <property type="entry name" value="PAS"/>
</dbReference>
<feature type="compositionally biased region" description="Low complexity" evidence="3">
    <location>
        <begin position="282"/>
        <end position="293"/>
    </location>
</feature>
<dbReference type="InterPro" id="IPR035965">
    <property type="entry name" value="PAS-like_dom_sf"/>
</dbReference>
<evidence type="ECO:0000259" key="5">
    <source>
        <dbReference type="PROSITE" id="PS50110"/>
    </source>
</evidence>
<dbReference type="InterPro" id="IPR011006">
    <property type="entry name" value="CheY-like_superfamily"/>
</dbReference>
<evidence type="ECO:0000259" key="4">
    <source>
        <dbReference type="PROSITE" id="PS50109"/>
    </source>
</evidence>
<feature type="domain" description="Histidine kinase" evidence="4">
    <location>
        <begin position="747"/>
        <end position="969"/>
    </location>
</feature>
<dbReference type="InterPro" id="IPR004358">
    <property type="entry name" value="Sig_transdc_His_kin-like_C"/>
</dbReference>
<feature type="region of interest" description="Disordered" evidence="3">
    <location>
        <begin position="1005"/>
        <end position="1027"/>
    </location>
</feature>
<feature type="domain" description="Response regulatory" evidence="5">
    <location>
        <begin position="1621"/>
        <end position="1747"/>
    </location>
</feature>
<dbReference type="PROSITE" id="PS50109">
    <property type="entry name" value="HIS_KIN"/>
    <property type="match status" value="2"/>
</dbReference>
<name>A0A0F7SXZ2_PHARH</name>
<dbReference type="Pfam" id="PF00512">
    <property type="entry name" value="HisKA"/>
    <property type="match status" value="2"/>
</dbReference>
<evidence type="ECO:0000256" key="2">
    <source>
        <dbReference type="PROSITE-ProRule" id="PRU00169"/>
    </source>
</evidence>
<dbReference type="SMART" id="SM00387">
    <property type="entry name" value="HATPase_c"/>
    <property type="match status" value="2"/>
</dbReference>
<dbReference type="SUPFAM" id="SSF52172">
    <property type="entry name" value="CheY-like"/>
    <property type="match status" value="2"/>
</dbReference>
<feature type="modified residue" description="4-aspartylphosphate" evidence="2">
    <location>
        <position position="1676"/>
    </location>
</feature>
<dbReference type="SMART" id="SM00448">
    <property type="entry name" value="REC"/>
    <property type="match status" value="2"/>
</dbReference>
<dbReference type="CDD" id="cd00130">
    <property type="entry name" value="PAS"/>
    <property type="match status" value="1"/>
</dbReference>
<dbReference type="SUPFAM" id="SSF55874">
    <property type="entry name" value="ATPase domain of HSP90 chaperone/DNA topoisomerase II/histidine kinase"/>
    <property type="match status" value="2"/>
</dbReference>
<dbReference type="PROSITE" id="PS50110">
    <property type="entry name" value="RESPONSE_REGULATORY"/>
    <property type="match status" value="2"/>
</dbReference>
<proteinExistence type="predicted"/>
<feature type="compositionally biased region" description="Gly residues" evidence="3">
    <location>
        <begin position="272"/>
        <end position="281"/>
    </location>
</feature>
<dbReference type="GO" id="GO:0000155">
    <property type="term" value="F:phosphorelay sensor kinase activity"/>
    <property type="evidence" value="ECO:0007669"/>
    <property type="project" value="InterPro"/>
</dbReference>
<keyword evidence="1 2" id="KW-0597">Phosphoprotein</keyword>
<dbReference type="InterPro" id="IPR005467">
    <property type="entry name" value="His_kinase_dom"/>
</dbReference>
<dbReference type="InterPro" id="IPR003661">
    <property type="entry name" value="HisK_dim/P_dom"/>
</dbReference>
<keyword evidence="6" id="KW-0418">Kinase</keyword>
<feature type="modified residue" description="4-aspartylphosphate" evidence="2">
    <location>
        <position position="1092"/>
    </location>
</feature>
<feature type="domain" description="Histidine kinase" evidence="4">
    <location>
        <begin position="1324"/>
        <end position="1596"/>
    </location>
</feature>
<dbReference type="SUPFAM" id="SSF47384">
    <property type="entry name" value="Homodimeric domain of signal transducing histidine kinase"/>
    <property type="match status" value="2"/>
</dbReference>
<dbReference type="PRINTS" id="PR00344">
    <property type="entry name" value="BCTRLSENSOR"/>
</dbReference>
<evidence type="ECO:0000256" key="1">
    <source>
        <dbReference type="ARBA" id="ARBA00022553"/>
    </source>
</evidence>
<feature type="region of interest" description="Disordered" evidence="3">
    <location>
        <begin position="234"/>
        <end position="257"/>
    </location>
</feature>
<dbReference type="SMART" id="SM00091">
    <property type="entry name" value="PAS"/>
    <property type="match status" value="1"/>
</dbReference>
<dbReference type="Gene3D" id="3.30.565.10">
    <property type="entry name" value="Histidine kinase-like ATPase, C-terminal domain"/>
    <property type="match status" value="2"/>
</dbReference>
<dbReference type="InterPro" id="IPR036097">
    <property type="entry name" value="HisK_dim/P_sf"/>
</dbReference>
<evidence type="ECO:0000256" key="3">
    <source>
        <dbReference type="SAM" id="MobiDB-lite"/>
    </source>
</evidence>
<dbReference type="Pfam" id="PF00072">
    <property type="entry name" value="Response_reg"/>
    <property type="match status" value="2"/>
</dbReference>
<dbReference type="Gene3D" id="1.10.287.130">
    <property type="match status" value="2"/>
</dbReference>
<dbReference type="SUPFAM" id="SSF55785">
    <property type="entry name" value="PYP-like sensor domain (PAS domain)"/>
    <property type="match status" value="1"/>
</dbReference>
<protein>
    <submittedName>
        <fullName evidence="6">Histidine kinase</fullName>
    </submittedName>
</protein>
<dbReference type="EMBL" id="LN483332">
    <property type="protein sequence ID" value="CED85098.1"/>
    <property type="molecule type" value="Genomic_DNA"/>
</dbReference>
<sequence>MPRSTKLEQPGATAFQPSLPSSPLSPQGKLQPMPPTLNRKESTLSSQTQQDNNSILKEMVDNLSLLPYLDSHPHPALVLPSPRLSSSSSACLTPLWYNQAARLLMDGSFEQCIDQAEGEALKQIITTRDLEATDYITSEAALARDDASENTDSVLSFRDESQTYIEINLFLPSWIQGKTYNAILTSSSHPSFLVLHLHPQPVRAAQLRPTKKFASAGTHAKIPIRQPMINSSIAPSSTRREDITVRGTGTKKGPGWGLGGGIGGGSLSGSYSGGSVGGRSGLTGSDMGRTRSTLSSKLSSLGSYTRLRNGAPGAGTQAIEGDDADLHHGNGLGEPNRSRMMEKLDEKDEAGLNESIGPDDRDNDFFMEADTSDSDSIISCQELLDTIKWEDTRMGPKNKWPGSLRAALSIMLRTPNESIIWWGHPATGMTIFYNDAHARAVAAQHPDSFGALAAEAWAPIWEEYSAMAEDVVIRGQSLMRDDDLMFIGGLESYQSWRWTPLTRGDGSRGGLLINSLEATRKVIKERWLKSVRDIGRHTAAARSILEFSSGLLKCVEANPIDFGFAYLYHAKDIGSSTSENRDIVLHLAGTVGVPSGDCSDHHASAPLTIDLNIYEFNKSNPQEMPDPSGKSRSPWPLREAFMTQRVVHVESLDPELAEILEPRSWGESPTSAVVIPISDDYNGGRLAFLIIGLNTRRPYDADYQEFIEDLRAQLLSNLRGISLFESEVLRTKRLEDMDKAKTFFFTSISHELKTPLTLIAGPLENLCATESNPSRKKIFTLAMRNATRLGRLIDGLMDFAKLEAGRLTGHFRPANIGELTADLAASFRPAIEVEKIEYNVSCESSTEVPVYVDREWWEKIVFNLLSNAFKYTLSGSVDVKLTYEDDYVVFSVSDTGIGIPKDEQSRIFERFHRVASTSRSHEGTGIGLSLTLELINLHSATLSVTSSTAEESETGAHGSTFTVQIPYGRAHLPVAQVEDTRDLSTGITYGQGIIDEASRWYKNGSGSNTDSNNGSANLSDGGLSSDSSSPIDVNALYWNKHRDSILVVDDSHDMTTYLSSILSPYCKIIIASDGQEAFTKALRHKPDLIISDVSMPIMDGNQLLKALRANKETNLIPVILLTAKTSEEDRINGLIIGAEDYMSKPFSRNELIARSHLQMQLGKRRIQLEHQFLEQLRANELLTDLSPVGITRTDAQGVVFYANEAFYRQSGFPPDASLDEWLDYVADDYVEKAVHIHNNSLRGQTGSTEIKFKNGIWTFCQSVVISSDETFTCLSSFTDITDRKRLELERRLNMEAERSRAEDAEERRRIADEQKRHQEFLVSVISHELRNPLSAILQCASLCKGNLQFLRDEMQACIDTKVRYQPNEQLLNLMDEDLDALNSIHEMACSQERIANDVLSMGKIQLHTLEVAAVLVDLPAECRRIVNTFSNECRTKDIQLKLDLGNSLLALEPLKLMSDPVRLGQIVINLLSNAIRFTAHAPVREITISVDIRGAPPLDTSCRPPPVVENQEYAPGSKAFVYGAVSDTGPGLTPAELLKLFRRFSQASSTTHTVFGGSGLGLYVCRMLTDIMGGRIDVESVPGEGSTFRFFFEVTIAVDKKGNSPARAIPLQIDVALKRLHILVVEDNEVNQKVLRRQLNKAKITCEVANNGQEGVDMVFASMGNGKQTFDAVLMDVNMPILDGISAVKIIRSKESNGEIGSRQRIFGLTGNAHADQIQSALDAGMDDVVVKPYRIDELLQKLQTVF</sequence>
<dbReference type="PANTHER" id="PTHR43547">
    <property type="entry name" value="TWO-COMPONENT HISTIDINE KINASE"/>
    <property type="match status" value="1"/>
</dbReference>
<feature type="region of interest" description="Disordered" evidence="3">
    <location>
        <begin position="1"/>
        <end position="50"/>
    </location>
</feature>
<feature type="region of interest" description="Disordered" evidence="3">
    <location>
        <begin position="272"/>
        <end position="293"/>
    </location>
</feature>
<evidence type="ECO:0000313" key="6">
    <source>
        <dbReference type="EMBL" id="CED85098.1"/>
    </source>
</evidence>
<dbReference type="PANTHER" id="PTHR43547:SF2">
    <property type="entry name" value="HYBRID SIGNAL TRANSDUCTION HISTIDINE KINASE C"/>
    <property type="match status" value="1"/>
</dbReference>
<reference evidence="6" key="1">
    <citation type="submission" date="2014-08" db="EMBL/GenBank/DDBJ databases">
        <authorList>
            <person name="Sharma Rahul"/>
            <person name="Thines Marco"/>
        </authorList>
    </citation>
    <scope>NUCLEOTIDE SEQUENCE</scope>
</reference>
<feature type="compositionally biased region" description="Low complexity" evidence="3">
    <location>
        <begin position="17"/>
        <end position="26"/>
    </location>
</feature>
<dbReference type="InterPro" id="IPR036890">
    <property type="entry name" value="HATPase_C_sf"/>
</dbReference>
<dbReference type="SMART" id="SM00388">
    <property type="entry name" value="HisKA"/>
    <property type="match status" value="2"/>
</dbReference>
<dbReference type="InterPro" id="IPR001789">
    <property type="entry name" value="Sig_transdc_resp-reg_receiver"/>
</dbReference>
<dbReference type="InterPro" id="IPR003594">
    <property type="entry name" value="HATPase_dom"/>
</dbReference>
<dbReference type="Gene3D" id="3.40.50.2300">
    <property type="match status" value="2"/>
</dbReference>
<accession>A0A0F7SXZ2</accession>
<organism evidence="6">
    <name type="scientific">Phaffia rhodozyma</name>
    <name type="common">Yeast</name>
    <name type="synonym">Xanthophyllomyces dendrorhous</name>
    <dbReference type="NCBI Taxonomy" id="264483"/>
    <lineage>
        <taxon>Eukaryota</taxon>
        <taxon>Fungi</taxon>
        <taxon>Dikarya</taxon>
        <taxon>Basidiomycota</taxon>
        <taxon>Agaricomycotina</taxon>
        <taxon>Tremellomycetes</taxon>
        <taxon>Cystofilobasidiales</taxon>
        <taxon>Mrakiaceae</taxon>
        <taxon>Phaffia</taxon>
    </lineage>
</organism>
<keyword evidence="6" id="KW-0808">Transferase</keyword>
<feature type="region of interest" description="Disordered" evidence="3">
    <location>
        <begin position="308"/>
        <end position="337"/>
    </location>
</feature>
<feature type="domain" description="Response regulatory" evidence="5">
    <location>
        <begin position="1044"/>
        <end position="1159"/>
    </location>
</feature>